<evidence type="ECO:0000256" key="1">
    <source>
        <dbReference type="SAM" id="Coils"/>
    </source>
</evidence>
<keyword evidence="1" id="KW-0175">Coiled coil</keyword>
<dbReference type="AlphaFoldDB" id="A0A6C0EQ52"/>
<feature type="compositionally biased region" description="Basic residues" evidence="2">
    <location>
        <begin position="432"/>
        <end position="448"/>
    </location>
</feature>
<organism evidence="3">
    <name type="scientific">viral metagenome</name>
    <dbReference type="NCBI Taxonomy" id="1070528"/>
    <lineage>
        <taxon>unclassified sequences</taxon>
        <taxon>metagenomes</taxon>
        <taxon>organismal metagenomes</taxon>
    </lineage>
</organism>
<proteinExistence type="predicted"/>
<feature type="region of interest" description="Disordered" evidence="2">
    <location>
        <begin position="423"/>
        <end position="448"/>
    </location>
</feature>
<feature type="coiled-coil region" evidence="1">
    <location>
        <begin position="123"/>
        <end position="150"/>
    </location>
</feature>
<protein>
    <submittedName>
        <fullName evidence="3">Uncharacterized protein</fullName>
    </submittedName>
</protein>
<reference evidence="3" key="1">
    <citation type="journal article" date="2020" name="Nature">
        <title>Giant virus diversity and host interactions through global metagenomics.</title>
        <authorList>
            <person name="Schulz F."/>
            <person name="Roux S."/>
            <person name="Paez-Espino D."/>
            <person name="Jungbluth S."/>
            <person name="Walsh D.A."/>
            <person name="Denef V.J."/>
            <person name="McMahon K.D."/>
            <person name="Konstantinidis K.T."/>
            <person name="Eloe-Fadrosh E.A."/>
            <person name="Kyrpides N.C."/>
            <person name="Woyke T."/>
        </authorList>
    </citation>
    <scope>NUCLEOTIDE SEQUENCE</scope>
    <source>
        <strain evidence="3">GVMAG-M-3300009151-50</strain>
    </source>
</reference>
<evidence type="ECO:0000256" key="2">
    <source>
        <dbReference type="SAM" id="MobiDB-lite"/>
    </source>
</evidence>
<sequence>MADEEAISGLVKLTKAPSAQEELAVDAMLNLKNIKDDPSKNEMQEIIRAAYALVDFSKIDIDVLKKQLSQIDDEIIDDNVDFLVESGILPPVDEMEGGAKRGRENDIVSPEPSRRSKRSQTPSRIIRDNISQEEEQKQDLLRKLEAVEKFGKKNLTDNYDDLPQILKDLDVCEHNSASIVMNLLFPKDVVKTWVDNKHTCRTIFELSEVETQCKNVVPPKVDDNCYICGFKFNEEVEGLQRTCEHILPIIQAVFFLELYTKGKTVNPVLLLEYDWAHRCCNYVKNDYSFLKTVMRNKYPTYEFNGNQTSVTLSLIQNLKEISPKTGKLKFEGLDNIQEQIVKHELDPNNKWKDQRLKYIKETKMDPIVAHIASKGDNGIALLIGFRNCYDTKNMHSKFIDLLSQSTEKQKSVGGKTFKSNNNVEFIHSSSRSSKKSSGRKTARINRRK</sequence>
<accession>A0A6C0EQ52</accession>
<feature type="region of interest" description="Disordered" evidence="2">
    <location>
        <begin position="93"/>
        <end position="122"/>
    </location>
</feature>
<evidence type="ECO:0000313" key="3">
    <source>
        <dbReference type="EMBL" id="QHT30801.1"/>
    </source>
</evidence>
<dbReference type="EMBL" id="MN738912">
    <property type="protein sequence ID" value="QHT30801.1"/>
    <property type="molecule type" value="Genomic_DNA"/>
</dbReference>
<name>A0A6C0EQ52_9ZZZZ</name>
<feature type="compositionally biased region" description="Basic and acidic residues" evidence="2">
    <location>
        <begin position="97"/>
        <end position="106"/>
    </location>
</feature>